<dbReference type="OrthoDB" id="2627254at2"/>
<evidence type="ECO:0000313" key="1">
    <source>
        <dbReference type="EMBL" id="SMG38066.1"/>
    </source>
</evidence>
<dbReference type="AlphaFoldDB" id="A0A1X7KCE2"/>
<reference evidence="1 2" key="1">
    <citation type="submission" date="2017-04" db="EMBL/GenBank/DDBJ databases">
        <authorList>
            <person name="Afonso C.L."/>
            <person name="Miller P.J."/>
            <person name="Scott M.A."/>
            <person name="Spackman E."/>
            <person name="Goraichik I."/>
            <person name="Dimitrov K.M."/>
            <person name="Suarez D.L."/>
            <person name="Swayne D.E."/>
        </authorList>
    </citation>
    <scope>NUCLEOTIDE SEQUENCE [LARGE SCALE GENOMIC DNA]</scope>
    <source>
        <strain evidence="1 2">11</strain>
    </source>
</reference>
<protein>
    <submittedName>
        <fullName evidence="1">Uncharacterized protein</fullName>
    </submittedName>
</protein>
<dbReference type="STRING" id="1852522.SAMN06295960_2272"/>
<evidence type="ECO:0000313" key="2">
    <source>
        <dbReference type="Proteomes" id="UP000193834"/>
    </source>
</evidence>
<gene>
    <name evidence="1" type="ORF">SAMN06295960_2272</name>
</gene>
<keyword evidence="2" id="KW-1185">Reference proteome</keyword>
<name>A0A1X7KCE2_9BACL</name>
<dbReference type="RefSeq" id="WP_085494453.1">
    <property type="nucleotide sequence ID" value="NZ_FXAZ01000002.1"/>
</dbReference>
<accession>A0A1X7KCE2</accession>
<organism evidence="1 2">
    <name type="scientific">Paenibacillus aquistagni</name>
    <dbReference type="NCBI Taxonomy" id="1852522"/>
    <lineage>
        <taxon>Bacteria</taxon>
        <taxon>Bacillati</taxon>
        <taxon>Bacillota</taxon>
        <taxon>Bacilli</taxon>
        <taxon>Bacillales</taxon>
        <taxon>Paenibacillaceae</taxon>
        <taxon>Paenibacillus</taxon>
    </lineage>
</organism>
<dbReference type="EMBL" id="FXAZ01000002">
    <property type="protein sequence ID" value="SMG38066.1"/>
    <property type="molecule type" value="Genomic_DNA"/>
</dbReference>
<sequence>MSKQKTVTIEQEEYVIQHPGARALMRLYDTALKSDGGWKLEDSMDFFLQYVIVSPRLDWDALSEHTEVLTPLWMECARFLGMIDTPLGSESSDV</sequence>
<dbReference type="Proteomes" id="UP000193834">
    <property type="component" value="Unassembled WGS sequence"/>
</dbReference>
<proteinExistence type="predicted"/>